<name>A0A8T9BIS5_9HELO</name>
<dbReference type="Gene3D" id="3.10.450.50">
    <property type="match status" value="1"/>
</dbReference>
<sequence>MTSSILATSILRTCTRSKATNPTLITSSFRKMSAGVPSSTAAAQKNADTNVPSASELGIENTSVQTAAGVDLSASQKLLVGSVLDLFAGRPSLKKLQLWTDDASFNDPITKAEGRKQYEAQWYGLQTAFSEIEQLHHSVTSAGNPISMDLKTRYKIKGLGKEQTIESVIKIHTNNAGKKIVRVEDRWDGNLPEGPFATAFRNLNSVVVPAFVGVPKNEAEDAKRGN</sequence>
<evidence type="ECO:0008006" key="3">
    <source>
        <dbReference type="Google" id="ProtNLM"/>
    </source>
</evidence>
<proteinExistence type="predicted"/>
<accession>A0A8T9BIS5</accession>
<protein>
    <recommendedName>
        <fullName evidence="3">SnoaL-like domain-containing protein</fullName>
    </recommendedName>
</protein>
<comment type="caution">
    <text evidence="1">The sequence shown here is derived from an EMBL/GenBank/DDBJ whole genome shotgun (WGS) entry which is preliminary data.</text>
</comment>
<keyword evidence="2" id="KW-1185">Reference proteome</keyword>
<dbReference type="AlphaFoldDB" id="A0A8T9BIS5"/>
<evidence type="ECO:0000313" key="2">
    <source>
        <dbReference type="Proteomes" id="UP000469559"/>
    </source>
</evidence>
<dbReference type="EMBL" id="QGMF01000195">
    <property type="protein sequence ID" value="TVY18122.1"/>
    <property type="molecule type" value="Genomic_DNA"/>
</dbReference>
<dbReference type="SUPFAM" id="SSF54427">
    <property type="entry name" value="NTF2-like"/>
    <property type="match status" value="1"/>
</dbReference>
<reference evidence="1 2" key="1">
    <citation type="submission" date="2018-05" db="EMBL/GenBank/DDBJ databases">
        <title>Whole genome sequencing for identification of molecular markers to develop diagnostic detection tools for the regulated plant pathogen Lachnellula willkommii.</title>
        <authorList>
            <person name="Giroux E."/>
            <person name="Bilodeau G."/>
        </authorList>
    </citation>
    <scope>NUCLEOTIDE SEQUENCE [LARGE SCALE GENOMIC DNA]</scope>
    <source>
        <strain evidence="1 2">CBS 203.66</strain>
    </source>
</reference>
<dbReference type="OrthoDB" id="2400485at2759"/>
<evidence type="ECO:0000313" key="1">
    <source>
        <dbReference type="EMBL" id="TVY18122.1"/>
    </source>
</evidence>
<organism evidence="1 2">
    <name type="scientific">Lachnellula arida</name>
    <dbReference type="NCBI Taxonomy" id="1316785"/>
    <lineage>
        <taxon>Eukaryota</taxon>
        <taxon>Fungi</taxon>
        <taxon>Dikarya</taxon>
        <taxon>Ascomycota</taxon>
        <taxon>Pezizomycotina</taxon>
        <taxon>Leotiomycetes</taxon>
        <taxon>Helotiales</taxon>
        <taxon>Lachnaceae</taxon>
        <taxon>Lachnellula</taxon>
    </lineage>
</organism>
<dbReference type="PANTHER" id="PTHR34213">
    <property type="entry name" value="NUCLEAR TRANSPORT FACTOR 2 (NTF2) FAMILY PROTEIN"/>
    <property type="match status" value="1"/>
</dbReference>
<dbReference type="PANTHER" id="PTHR34213:SF2">
    <property type="entry name" value="NUCLEAR TRANSPORT FACTOR 2 (NTF2) FAMILY PROTEIN"/>
    <property type="match status" value="1"/>
</dbReference>
<dbReference type="Proteomes" id="UP000469559">
    <property type="component" value="Unassembled WGS sequence"/>
</dbReference>
<gene>
    <name evidence="1" type="ORF">LARI1_G004069</name>
</gene>
<dbReference type="InterPro" id="IPR032710">
    <property type="entry name" value="NTF2-like_dom_sf"/>
</dbReference>